<dbReference type="SMART" id="SM00346">
    <property type="entry name" value="HTH_ICLR"/>
    <property type="match status" value="1"/>
</dbReference>
<feature type="domain" description="IclR-ED" evidence="5">
    <location>
        <begin position="84"/>
        <end position="267"/>
    </location>
</feature>
<organism evidence="6 7">
    <name type="scientific">Pseudonocardia kunmingensis</name>
    <dbReference type="NCBI Taxonomy" id="630975"/>
    <lineage>
        <taxon>Bacteria</taxon>
        <taxon>Bacillati</taxon>
        <taxon>Actinomycetota</taxon>
        <taxon>Actinomycetes</taxon>
        <taxon>Pseudonocardiales</taxon>
        <taxon>Pseudonocardiaceae</taxon>
        <taxon>Pseudonocardia</taxon>
    </lineage>
</organism>
<dbReference type="InterPro" id="IPR036390">
    <property type="entry name" value="WH_DNA-bd_sf"/>
</dbReference>
<reference evidence="6 7" key="1">
    <citation type="submission" date="2019-06" db="EMBL/GenBank/DDBJ databases">
        <title>Sequencing the genomes of 1000 actinobacteria strains.</title>
        <authorList>
            <person name="Klenk H.-P."/>
        </authorList>
    </citation>
    <scope>NUCLEOTIDE SEQUENCE [LARGE SCALE GENOMIC DNA]</scope>
    <source>
        <strain evidence="6 7">DSM 45301</strain>
    </source>
</reference>
<dbReference type="InterPro" id="IPR029016">
    <property type="entry name" value="GAF-like_dom_sf"/>
</dbReference>
<dbReference type="OrthoDB" id="8479143at2"/>
<keyword evidence="1" id="KW-0805">Transcription regulation</keyword>
<dbReference type="InterPro" id="IPR050707">
    <property type="entry name" value="HTH_MetabolicPath_Reg"/>
</dbReference>
<dbReference type="CDD" id="cd00090">
    <property type="entry name" value="HTH_ARSR"/>
    <property type="match status" value="1"/>
</dbReference>
<name>A0A543DIN7_9PSEU</name>
<dbReference type="AlphaFoldDB" id="A0A543DIN7"/>
<dbReference type="PANTHER" id="PTHR30136">
    <property type="entry name" value="HELIX-TURN-HELIX TRANSCRIPTIONAL REGULATOR, ICLR FAMILY"/>
    <property type="match status" value="1"/>
</dbReference>
<dbReference type="Proteomes" id="UP000315677">
    <property type="component" value="Unassembled WGS sequence"/>
</dbReference>
<evidence type="ECO:0000313" key="7">
    <source>
        <dbReference type="Proteomes" id="UP000315677"/>
    </source>
</evidence>
<keyword evidence="3" id="KW-0804">Transcription</keyword>
<sequence length="284" mass="30040">MVGTTAACVKGGVCVEDRTSGSLIHRAAHILTVLAAAEQPLSIRALAERAELSKSAVQRILADLVATELATQEPVSRRYRLGPRTLALGMAYQRRIDVRRVALPRMVALRDATGETVGISVGLADQLLHVDQVESTSPLHARFDIGRPLPLWSGAPARLLLAVRDDEDIRRVVSERAGTDVTPVNPPDPDALVQDVQAVRAAGYACAFEETLPGVSTMSVPVRGPQGELAAVLSLTAPSARLPRERVEELMPTVAACARAISGDLGWLGAPEDPQVVPLGPASA</sequence>
<evidence type="ECO:0000313" key="6">
    <source>
        <dbReference type="EMBL" id="TQM09206.1"/>
    </source>
</evidence>
<accession>A0A543DIN7</accession>
<dbReference type="InterPro" id="IPR036388">
    <property type="entry name" value="WH-like_DNA-bd_sf"/>
</dbReference>
<dbReference type="Gene3D" id="3.30.450.40">
    <property type="match status" value="1"/>
</dbReference>
<evidence type="ECO:0000259" key="4">
    <source>
        <dbReference type="PROSITE" id="PS51077"/>
    </source>
</evidence>
<dbReference type="GO" id="GO:0045892">
    <property type="term" value="P:negative regulation of DNA-templated transcription"/>
    <property type="evidence" value="ECO:0007669"/>
    <property type="project" value="TreeGrafter"/>
</dbReference>
<dbReference type="GO" id="GO:0003700">
    <property type="term" value="F:DNA-binding transcription factor activity"/>
    <property type="evidence" value="ECO:0007669"/>
    <property type="project" value="TreeGrafter"/>
</dbReference>
<dbReference type="Gene3D" id="1.10.10.10">
    <property type="entry name" value="Winged helix-like DNA-binding domain superfamily/Winged helix DNA-binding domain"/>
    <property type="match status" value="1"/>
</dbReference>
<dbReference type="GO" id="GO:0003677">
    <property type="term" value="F:DNA binding"/>
    <property type="evidence" value="ECO:0007669"/>
    <property type="project" value="UniProtKB-KW"/>
</dbReference>
<dbReference type="SUPFAM" id="SSF46785">
    <property type="entry name" value="Winged helix' DNA-binding domain"/>
    <property type="match status" value="1"/>
</dbReference>
<evidence type="ECO:0000256" key="2">
    <source>
        <dbReference type="ARBA" id="ARBA00023125"/>
    </source>
</evidence>
<keyword evidence="2" id="KW-0238">DNA-binding</keyword>
<feature type="domain" description="HTH iclR-type" evidence="4">
    <location>
        <begin position="21"/>
        <end position="83"/>
    </location>
</feature>
<gene>
    <name evidence="6" type="ORF">FB558_4956</name>
</gene>
<proteinExistence type="predicted"/>
<evidence type="ECO:0000256" key="1">
    <source>
        <dbReference type="ARBA" id="ARBA00023015"/>
    </source>
</evidence>
<keyword evidence="7" id="KW-1185">Reference proteome</keyword>
<protein>
    <submittedName>
        <fullName evidence="6">IclR family transcriptional regulator</fullName>
    </submittedName>
</protein>
<dbReference type="PROSITE" id="PS51077">
    <property type="entry name" value="HTH_ICLR"/>
    <property type="match status" value="1"/>
</dbReference>
<dbReference type="InterPro" id="IPR005471">
    <property type="entry name" value="Tscrpt_reg_IclR_N"/>
</dbReference>
<dbReference type="SUPFAM" id="SSF55781">
    <property type="entry name" value="GAF domain-like"/>
    <property type="match status" value="1"/>
</dbReference>
<dbReference type="EMBL" id="VFPA01000003">
    <property type="protein sequence ID" value="TQM09206.1"/>
    <property type="molecule type" value="Genomic_DNA"/>
</dbReference>
<dbReference type="PANTHER" id="PTHR30136:SF24">
    <property type="entry name" value="HTH-TYPE TRANSCRIPTIONAL REPRESSOR ALLR"/>
    <property type="match status" value="1"/>
</dbReference>
<dbReference type="InterPro" id="IPR014757">
    <property type="entry name" value="Tscrpt_reg_IclR_C"/>
</dbReference>
<evidence type="ECO:0000259" key="5">
    <source>
        <dbReference type="PROSITE" id="PS51078"/>
    </source>
</evidence>
<dbReference type="Pfam" id="PF09339">
    <property type="entry name" value="HTH_IclR"/>
    <property type="match status" value="1"/>
</dbReference>
<dbReference type="InterPro" id="IPR011991">
    <property type="entry name" value="ArsR-like_HTH"/>
</dbReference>
<dbReference type="PROSITE" id="PS51078">
    <property type="entry name" value="ICLR_ED"/>
    <property type="match status" value="1"/>
</dbReference>
<comment type="caution">
    <text evidence="6">The sequence shown here is derived from an EMBL/GenBank/DDBJ whole genome shotgun (WGS) entry which is preliminary data.</text>
</comment>
<evidence type="ECO:0000256" key="3">
    <source>
        <dbReference type="ARBA" id="ARBA00023163"/>
    </source>
</evidence>
<dbReference type="Pfam" id="PF01614">
    <property type="entry name" value="IclR_C"/>
    <property type="match status" value="1"/>
</dbReference>